<dbReference type="PANTHER" id="PTHR40515">
    <property type="entry name" value="CILIA- AND FLAGELLA-ASSOCIATED PROTEIN 157"/>
    <property type="match status" value="1"/>
</dbReference>
<keyword evidence="4" id="KW-1185">Reference proteome</keyword>
<dbReference type="Proteomes" id="UP000039865">
    <property type="component" value="Unassembled WGS sequence"/>
</dbReference>
<feature type="coiled-coil region" evidence="1">
    <location>
        <begin position="113"/>
        <end position="191"/>
    </location>
</feature>
<evidence type="ECO:0008006" key="5">
    <source>
        <dbReference type="Google" id="ProtNLM"/>
    </source>
</evidence>
<evidence type="ECO:0000256" key="2">
    <source>
        <dbReference type="SAM" id="MobiDB-lite"/>
    </source>
</evidence>
<sequence>MEHHMNNQNAHHDSAHKGAHLDPNDPAQTLGNQGIKEKKTFYLETSAFLTGVNIVEKGPKRLDDNIPKSAEINQHHLKLNELISDLGGKISDVIKDHENDFFVAFKNKMYAIMKEMRELKEKASSERHKAKQEARLINLEKERDWFRREALKLDKMCKDHKRILNKLKATLENIEEDRDFFQEQLFNAKKVNKALLMELEKYKNSLMNVGSEQSGFNTMKLQYQQPLAIQEDDSKYQKKQNSTSKLKAKIDQALKQNPDDINDMIYDEEGGENTDFKYKDEFDDIDYKYLEDGDGGARASDYKFLQSQLLSTAQKERTQKLEQRAIEPPVSNSGMVSIEEYRKIVQENAELKEREIKYTETIRHLKNQIDSEKKNARSLRADKVNFMMQRNELEEFFLQCIEEVRKDIVKRKSITTSYQSKKNLKRSTSTASMSKQGSQAYQEENQIPNAKLDQYTATDKRKVIELLMSNENVLLFLYEKLFPATNLSSQSTQSRQNTAAMSLGSGMRFTTDSGIPIGNPYIGSQSTMQGRSQTSVGGSRININRANMNSLGGFGGGIDPNVITQSTLPQATAAGMSIQNNIQNLNLNINLSKGAYGAQQFLPQSFTNNRGATAPIGQARTKKGMQVQLNALGKGNKYAI</sequence>
<dbReference type="InParanoid" id="A0A078AJT9"/>
<feature type="coiled-coil region" evidence="1">
    <location>
        <begin position="348"/>
        <end position="382"/>
    </location>
</feature>
<evidence type="ECO:0000313" key="3">
    <source>
        <dbReference type="EMBL" id="CDW82156.1"/>
    </source>
</evidence>
<protein>
    <recommendedName>
        <fullName evidence="5">Myosin heavy chain</fullName>
    </recommendedName>
</protein>
<evidence type="ECO:0000256" key="1">
    <source>
        <dbReference type="SAM" id="Coils"/>
    </source>
</evidence>
<keyword evidence="1" id="KW-0175">Coiled coil</keyword>
<name>A0A078AJT9_STYLE</name>
<reference evidence="3 4" key="1">
    <citation type="submission" date="2014-06" db="EMBL/GenBank/DDBJ databases">
        <authorList>
            <person name="Swart Estienne"/>
        </authorList>
    </citation>
    <scope>NUCLEOTIDE SEQUENCE [LARGE SCALE GENOMIC DNA]</scope>
    <source>
        <strain evidence="3 4">130c</strain>
    </source>
</reference>
<proteinExistence type="predicted"/>
<feature type="region of interest" description="Disordered" evidence="2">
    <location>
        <begin position="1"/>
        <end position="31"/>
    </location>
</feature>
<dbReference type="PANTHER" id="PTHR40515:SF1">
    <property type="entry name" value="CILIA- AND FLAGELLA-ASSOCIATED PROTEIN 157"/>
    <property type="match status" value="1"/>
</dbReference>
<dbReference type="OrthoDB" id="306208at2759"/>
<accession>A0A078AJT9</accession>
<dbReference type="AlphaFoldDB" id="A0A078AJT9"/>
<feature type="region of interest" description="Disordered" evidence="2">
    <location>
        <begin position="419"/>
        <end position="443"/>
    </location>
</feature>
<dbReference type="EMBL" id="CCKQ01010632">
    <property type="protein sequence ID" value="CDW82156.1"/>
    <property type="molecule type" value="Genomic_DNA"/>
</dbReference>
<feature type="compositionally biased region" description="Basic and acidic residues" evidence="2">
    <location>
        <begin position="1"/>
        <end position="23"/>
    </location>
</feature>
<organism evidence="3 4">
    <name type="scientific">Stylonychia lemnae</name>
    <name type="common">Ciliate</name>
    <dbReference type="NCBI Taxonomy" id="5949"/>
    <lineage>
        <taxon>Eukaryota</taxon>
        <taxon>Sar</taxon>
        <taxon>Alveolata</taxon>
        <taxon>Ciliophora</taxon>
        <taxon>Intramacronucleata</taxon>
        <taxon>Spirotrichea</taxon>
        <taxon>Stichotrichia</taxon>
        <taxon>Sporadotrichida</taxon>
        <taxon>Oxytrichidae</taxon>
        <taxon>Stylonychinae</taxon>
        <taxon>Stylonychia</taxon>
    </lineage>
</organism>
<evidence type="ECO:0000313" key="4">
    <source>
        <dbReference type="Proteomes" id="UP000039865"/>
    </source>
</evidence>
<gene>
    <name evidence="3" type="primary">Contig1217.g1322</name>
    <name evidence="3" type="ORF">STYLEM_11185</name>
</gene>